<evidence type="ECO:0000259" key="1">
    <source>
        <dbReference type="Pfam" id="PF14291"/>
    </source>
</evidence>
<dbReference type="Proteomes" id="UP000007266">
    <property type="component" value="Unassembled WGS sequence"/>
</dbReference>
<evidence type="ECO:0000313" key="2">
    <source>
        <dbReference type="EMBL" id="EFA13151.1"/>
    </source>
</evidence>
<dbReference type="PhylomeDB" id="D7EKH1"/>
<sequence length="387" mass="44727">MEEHVRRVLKKEETKAHYLGKNIQNEIISLLHKNIKLHIINEVKKAKYYSIILDCTSDVSKVEQMTFLVRYVSVDKSNPNEVTVKINESFLGFLPVERSTGKELSNLIIEKLAKLALSLHDMRGQAYDNGANMKGDKSGVQSRIRVLNPRAFYVPCSSHSLNLVVNDMAKASLEAANFFNMVQKIYLFFSSSTFRWAILLKHVEGLTLKPLSDTRWESRIEALKPLRYQLGGIYDALLTIYDNAEIDNLIKVEASGLLNCLKQFKFLCSIIIWYKVLNCINPISKLLQTQDYDLPTAMELLKNCTDFFKNLRSDEAFDNILCDAKELADEIDITDSFEITQPRHRIRRKNINFDYEAQDNPIEDPKLKFKIEFYFFTIDQAWNPDSV</sequence>
<reference evidence="2 3" key="1">
    <citation type="journal article" date="2008" name="Nature">
        <title>The genome of the model beetle and pest Tribolium castaneum.</title>
        <authorList>
            <consortium name="Tribolium Genome Sequencing Consortium"/>
            <person name="Richards S."/>
            <person name="Gibbs R.A."/>
            <person name="Weinstock G.M."/>
            <person name="Brown S.J."/>
            <person name="Denell R."/>
            <person name="Beeman R.W."/>
            <person name="Gibbs R."/>
            <person name="Beeman R.W."/>
            <person name="Brown S.J."/>
            <person name="Bucher G."/>
            <person name="Friedrich M."/>
            <person name="Grimmelikhuijzen C.J."/>
            <person name="Klingler M."/>
            <person name="Lorenzen M."/>
            <person name="Richards S."/>
            <person name="Roth S."/>
            <person name="Schroder R."/>
            <person name="Tautz D."/>
            <person name="Zdobnov E.M."/>
            <person name="Muzny D."/>
            <person name="Gibbs R.A."/>
            <person name="Weinstock G.M."/>
            <person name="Attaway T."/>
            <person name="Bell S."/>
            <person name="Buhay C.J."/>
            <person name="Chandrabose M.N."/>
            <person name="Chavez D."/>
            <person name="Clerk-Blankenburg K.P."/>
            <person name="Cree A."/>
            <person name="Dao M."/>
            <person name="Davis C."/>
            <person name="Chacko J."/>
            <person name="Dinh H."/>
            <person name="Dugan-Rocha S."/>
            <person name="Fowler G."/>
            <person name="Garner T.T."/>
            <person name="Garnes J."/>
            <person name="Gnirke A."/>
            <person name="Hawes A."/>
            <person name="Hernandez J."/>
            <person name="Hines S."/>
            <person name="Holder M."/>
            <person name="Hume J."/>
            <person name="Jhangiani S.N."/>
            <person name="Joshi V."/>
            <person name="Khan Z.M."/>
            <person name="Jackson L."/>
            <person name="Kovar C."/>
            <person name="Kowis A."/>
            <person name="Lee S."/>
            <person name="Lewis L.R."/>
            <person name="Margolis J."/>
            <person name="Morgan M."/>
            <person name="Nazareth L.V."/>
            <person name="Nguyen N."/>
            <person name="Okwuonu G."/>
            <person name="Parker D."/>
            <person name="Richards S."/>
            <person name="Ruiz S.J."/>
            <person name="Santibanez J."/>
            <person name="Savard J."/>
            <person name="Scherer S.E."/>
            <person name="Schneider B."/>
            <person name="Sodergren E."/>
            <person name="Tautz D."/>
            <person name="Vattahil S."/>
            <person name="Villasana D."/>
            <person name="White C.S."/>
            <person name="Wright R."/>
            <person name="Park Y."/>
            <person name="Beeman R.W."/>
            <person name="Lord J."/>
            <person name="Oppert B."/>
            <person name="Lorenzen M."/>
            <person name="Brown S."/>
            <person name="Wang L."/>
            <person name="Savard J."/>
            <person name="Tautz D."/>
            <person name="Richards S."/>
            <person name="Weinstock G."/>
            <person name="Gibbs R.A."/>
            <person name="Liu Y."/>
            <person name="Worley K."/>
            <person name="Weinstock G."/>
            <person name="Elsik C.G."/>
            <person name="Reese J.T."/>
            <person name="Elhaik E."/>
            <person name="Landan G."/>
            <person name="Graur D."/>
            <person name="Arensburger P."/>
            <person name="Atkinson P."/>
            <person name="Beeman R.W."/>
            <person name="Beidler J."/>
            <person name="Brown S.J."/>
            <person name="Demuth J.P."/>
            <person name="Drury D.W."/>
            <person name="Du Y.Z."/>
            <person name="Fujiwara H."/>
            <person name="Lorenzen M."/>
            <person name="Maselli V."/>
            <person name="Osanai M."/>
            <person name="Park Y."/>
            <person name="Robertson H.M."/>
            <person name="Tu Z."/>
            <person name="Wang J.J."/>
            <person name="Wang S."/>
            <person name="Richards S."/>
            <person name="Song H."/>
            <person name="Zhang L."/>
            <person name="Sodergren E."/>
            <person name="Werner D."/>
            <person name="Stanke M."/>
            <person name="Morgenstern B."/>
            <person name="Solovyev V."/>
            <person name="Kosarev P."/>
            <person name="Brown G."/>
            <person name="Chen H.C."/>
            <person name="Ermolaeva O."/>
            <person name="Hlavina W."/>
            <person name="Kapustin Y."/>
            <person name="Kiryutin B."/>
            <person name="Kitts P."/>
            <person name="Maglott D."/>
            <person name="Pruitt K."/>
            <person name="Sapojnikov V."/>
            <person name="Souvorov A."/>
            <person name="Mackey A.J."/>
            <person name="Waterhouse R.M."/>
            <person name="Wyder S."/>
            <person name="Zdobnov E.M."/>
            <person name="Zdobnov E.M."/>
            <person name="Wyder S."/>
            <person name="Kriventseva E.V."/>
            <person name="Kadowaki T."/>
            <person name="Bork P."/>
            <person name="Aranda M."/>
            <person name="Bao R."/>
            <person name="Beermann A."/>
            <person name="Berns N."/>
            <person name="Bolognesi R."/>
            <person name="Bonneton F."/>
            <person name="Bopp D."/>
            <person name="Brown S.J."/>
            <person name="Bucher G."/>
            <person name="Butts T."/>
            <person name="Chaumot A."/>
            <person name="Denell R.E."/>
            <person name="Ferrier D.E."/>
            <person name="Friedrich M."/>
            <person name="Gordon C.M."/>
            <person name="Jindra M."/>
            <person name="Klingler M."/>
            <person name="Lan Q."/>
            <person name="Lattorff H.M."/>
            <person name="Laudet V."/>
            <person name="von Levetsow C."/>
            <person name="Liu Z."/>
            <person name="Lutz R."/>
            <person name="Lynch J.A."/>
            <person name="da Fonseca R.N."/>
            <person name="Posnien N."/>
            <person name="Reuter R."/>
            <person name="Roth S."/>
            <person name="Savard J."/>
            <person name="Schinko J.B."/>
            <person name="Schmitt C."/>
            <person name="Schoppmeier M."/>
            <person name="Schroder R."/>
            <person name="Shippy T.D."/>
            <person name="Simonnet F."/>
            <person name="Marques-Souza H."/>
            <person name="Tautz D."/>
            <person name="Tomoyasu Y."/>
            <person name="Trauner J."/>
            <person name="Van der Zee M."/>
            <person name="Vervoort M."/>
            <person name="Wittkopp N."/>
            <person name="Wimmer E.A."/>
            <person name="Yang X."/>
            <person name="Jones A.K."/>
            <person name="Sattelle D.B."/>
            <person name="Ebert P.R."/>
            <person name="Nelson D."/>
            <person name="Scott J.G."/>
            <person name="Beeman R.W."/>
            <person name="Muthukrishnan S."/>
            <person name="Kramer K.J."/>
            <person name="Arakane Y."/>
            <person name="Beeman R.W."/>
            <person name="Zhu Q."/>
            <person name="Hogenkamp D."/>
            <person name="Dixit R."/>
            <person name="Oppert B."/>
            <person name="Jiang H."/>
            <person name="Zou Z."/>
            <person name="Marshall J."/>
            <person name="Elpidina E."/>
            <person name="Vinokurov K."/>
            <person name="Oppert C."/>
            <person name="Zou Z."/>
            <person name="Evans J."/>
            <person name="Lu Z."/>
            <person name="Zhao P."/>
            <person name="Sumathipala N."/>
            <person name="Altincicek B."/>
            <person name="Vilcinskas A."/>
            <person name="Williams M."/>
            <person name="Hultmark D."/>
            <person name="Hetru C."/>
            <person name="Jiang H."/>
            <person name="Grimmelikhuijzen C.J."/>
            <person name="Hauser F."/>
            <person name="Cazzamali G."/>
            <person name="Williamson M."/>
            <person name="Park Y."/>
            <person name="Li B."/>
            <person name="Tanaka Y."/>
            <person name="Predel R."/>
            <person name="Neupert S."/>
            <person name="Schachtner J."/>
            <person name="Verleyen P."/>
            <person name="Raible F."/>
            <person name="Bork P."/>
            <person name="Friedrich M."/>
            <person name="Walden K.K."/>
            <person name="Robertson H.M."/>
            <person name="Angeli S."/>
            <person name="Foret S."/>
            <person name="Bucher G."/>
            <person name="Schuetz S."/>
            <person name="Maleszka R."/>
            <person name="Wimmer E.A."/>
            <person name="Beeman R.W."/>
            <person name="Lorenzen M."/>
            <person name="Tomoyasu Y."/>
            <person name="Miller S.C."/>
            <person name="Grossmann D."/>
            <person name="Bucher G."/>
        </authorList>
    </citation>
    <scope>NUCLEOTIDE SEQUENCE [LARGE SCALE GENOMIC DNA]</scope>
    <source>
        <strain evidence="2 3">Georgia GA2</strain>
    </source>
</reference>
<accession>D7EKH1</accession>
<keyword evidence="3" id="KW-1185">Reference proteome</keyword>
<organism evidence="2 3">
    <name type="scientific">Tribolium castaneum</name>
    <name type="common">Red flour beetle</name>
    <dbReference type="NCBI Taxonomy" id="7070"/>
    <lineage>
        <taxon>Eukaryota</taxon>
        <taxon>Metazoa</taxon>
        <taxon>Ecdysozoa</taxon>
        <taxon>Arthropoda</taxon>
        <taxon>Hexapoda</taxon>
        <taxon>Insecta</taxon>
        <taxon>Pterygota</taxon>
        <taxon>Neoptera</taxon>
        <taxon>Endopterygota</taxon>
        <taxon>Coleoptera</taxon>
        <taxon>Polyphaga</taxon>
        <taxon>Cucujiformia</taxon>
        <taxon>Tenebrionidae</taxon>
        <taxon>Tenebrionidae incertae sedis</taxon>
        <taxon>Tribolium</taxon>
    </lineage>
</organism>
<dbReference type="InterPro" id="IPR025398">
    <property type="entry name" value="DUF4371"/>
</dbReference>
<protein>
    <submittedName>
        <fullName evidence="2">Zinc finger MYM-type protein 1-like Protein</fullName>
    </submittedName>
</protein>
<dbReference type="PANTHER" id="PTHR45749:SF35">
    <property type="entry name" value="AC-LIKE TRANSPOSASE-RELATED"/>
    <property type="match status" value="1"/>
</dbReference>
<dbReference type="eggNOG" id="ENOG502QPQD">
    <property type="taxonomic scope" value="Eukaryota"/>
</dbReference>
<name>D7EKH1_TRICA</name>
<dbReference type="Pfam" id="PF14291">
    <property type="entry name" value="DUF4371"/>
    <property type="match status" value="1"/>
</dbReference>
<dbReference type="InterPro" id="IPR012337">
    <property type="entry name" value="RNaseH-like_sf"/>
</dbReference>
<dbReference type="AlphaFoldDB" id="D7EKH1"/>
<gene>
    <name evidence="2" type="primary">GLEAN_02023</name>
    <name evidence="2" type="ORF">TcasGA2_TC002023</name>
</gene>
<dbReference type="SUPFAM" id="SSF53098">
    <property type="entry name" value="Ribonuclease H-like"/>
    <property type="match status" value="1"/>
</dbReference>
<dbReference type="HOGENOM" id="CLU_006175_2_0_1"/>
<feature type="domain" description="DUF4371" evidence="1">
    <location>
        <begin position="3"/>
        <end position="138"/>
    </location>
</feature>
<evidence type="ECO:0000313" key="3">
    <source>
        <dbReference type="Proteomes" id="UP000007266"/>
    </source>
</evidence>
<reference evidence="2 3" key="2">
    <citation type="journal article" date="2010" name="Nucleic Acids Res.">
        <title>BeetleBase in 2010: revisions to provide comprehensive genomic information for Tribolium castaneum.</title>
        <authorList>
            <person name="Kim H.S."/>
            <person name="Murphy T."/>
            <person name="Xia J."/>
            <person name="Caragea D."/>
            <person name="Park Y."/>
            <person name="Beeman R.W."/>
            <person name="Lorenzen M.D."/>
            <person name="Butcher S."/>
            <person name="Manak J.R."/>
            <person name="Brown S.J."/>
        </authorList>
    </citation>
    <scope>NUCLEOTIDE SEQUENCE [LARGE SCALE GENOMIC DNA]</scope>
    <source>
        <strain evidence="2 3">Georgia GA2</strain>
    </source>
</reference>
<dbReference type="InParanoid" id="D7EKH1"/>
<dbReference type="EMBL" id="KQ972982">
    <property type="protein sequence ID" value="EFA13151.1"/>
    <property type="molecule type" value="Genomic_DNA"/>
</dbReference>
<proteinExistence type="predicted"/>
<dbReference type="PANTHER" id="PTHR45749">
    <property type="match status" value="1"/>
</dbReference>
<dbReference type="OMA" id="NSLMANC"/>